<proteinExistence type="predicted"/>
<dbReference type="Proteomes" id="UP001055879">
    <property type="component" value="Linkage Group LG15"/>
</dbReference>
<reference evidence="1 2" key="2">
    <citation type="journal article" date="2022" name="Mol. Ecol. Resour.">
        <title>The genomes of chicory, endive, great burdock and yacon provide insights into Asteraceae paleo-polyploidization history and plant inulin production.</title>
        <authorList>
            <person name="Fan W."/>
            <person name="Wang S."/>
            <person name="Wang H."/>
            <person name="Wang A."/>
            <person name="Jiang F."/>
            <person name="Liu H."/>
            <person name="Zhao H."/>
            <person name="Xu D."/>
            <person name="Zhang Y."/>
        </authorList>
    </citation>
    <scope>NUCLEOTIDE SEQUENCE [LARGE SCALE GENOMIC DNA]</scope>
    <source>
        <strain evidence="2">cv. Niubang</strain>
    </source>
</reference>
<evidence type="ECO:0000313" key="2">
    <source>
        <dbReference type="Proteomes" id="UP001055879"/>
    </source>
</evidence>
<gene>
    <name evidence="1" type="ORF">L6452_38576</name>
</gene>
<reference evidence="2" key="1">
    <citation type="journal article" date="2022" name="Mol. Ecol. Resour.">
        <title>The genomes of chicory, endive, great burdock and yacon provide insights into Asteraceae palaeo-polyploidization history and plant inulin production.</title>
        <authorList>
            <person name="Fan W."/>
            <person name="Wang S."/>
            <person name="Wang H."/>
            <person name="Wang A."/>
            <person name="Jiang F."/>
            <person name="Liu H."/>
            <person name="Zhao H."/>
            <person name="Xu D."/>
            <person name="Zhang Y."/>
        </authorList>
    </citation>
    <scope>NUCLEOTIDE SEQUENCE [LARGE SCALE GENOMIC DNA]</scope>
    <source>
        <strain evidence="2">cv. Niubang</strain>
    </source>
</reference>
<sequence>MIADEVKESDSDDKEDEDINAFAQSIALITHQFNKRFGKKVLEKRREEKKEIAEETEDGSRRKNIIQSQAQLSTVIIGHSVQLSRACTALPINQNEGRCFRRGKLGHFSANCKGRLIEDQDYYKNKYKYNVKERVLVAEIEDWLSDSTSDGETDPSNLYGMEVADDDQSDGSSQDNSEKMDTLSLGFNEMDPFTGKKKTSLSSTFCIGKIQKPDFPSLENSNKSCAKKIIKISKSRDSGKTSEAVTSDRIKRDFLDFDFDFDSEVDEQIFCTLEKVIHKNKHTVGSGILIKPVPISKEKPRVPICPNFLDMCLKAKTSLEWEREMKEKAKVNKKEKETFWAHGKNNHQNKANFNSMKYELDRNACKIPSARPETQPLKHQKIQSGKTSKDEKPNIEKKATKPNKNGPIMRWHMTGDKKLLSSFKEKLGGVVTFRDNKQGQIRGYGELSRGKVSVSKVAYVDGLKHNLLNISQLCDHGFDVKFQEKYCSLLHSNTVQKMLRADRKVLDCSRQELARSVVRASQELANSRTHRNIDWVCKVKNSQVVVKAKFKPR</sequence>
<comment type="caution">
    <text evidence="1">The sequence shown here is derived from an EMBL/GenBank/DDBJ whole genome shotgun (WGS) entry which is preliminary data.</text>
</comment>
<dbReference type="EMBL" id="CM042061">
    <property type="protein sequence ID" value="KAI3672487.1"/>
    <property type="molecule type" value="Genomic_DNA"/>
</dbReference>
<keyword evidence="2" id="KW-1185">Reference proteome</keyword>
<organism evidence="1 2">
    <name type="scientific">Arctium lappa</name>
    <name type="common">Greater burdock</name>
    <name type="synonym">Lappa major</name>
    <dbReference type="NCBI Taxonomy" id="4217"/>
    <lineage>
        <taxon>Eukaryota</taxon>
        <taxon>Viridiplantae</taxon>
        <taxon>Streptophyta</taxon>
        <taxon>Embryophyta</taxon>
        <taxon>Tracheophyta</taxon>
        <taxon>Spermatophyta</taxon>
        <taxon>Magnoliopsida</taxon>
        <taxon>eudicotyledons</taxon>
        <taxon>Gunneridae</taxon>
        <taxon>Pentapetalae</taxon>
        <taxon>asterids</taxon>
        <taxon>campanulids</taxon>
        <taxon>Asterales</taxon>
        <taxon>Asteraceae</taxon>
        <taxon>Carduoideae</taxon>
        <taxon>Cardueae</taxon>
        <taxon>Arctiinae</taxon>
        <taxon>Arctium</taxon>
    </lineage>
</organism>
<protein>
    <submittedName>
        <fullName evidence="1">Uncharacterized protein</fullName>
    </submittedName>
</protein>
<evidence type="ECO:0000313" key="1">
    <source>
        <dbReference type="EMBL" id="KAI3672487.1"/>
    </source>
</evidence>
<name>A0ACB8XPJ7_ARCLA</name>
<accession>A0ACB8XPJ7</accession>